<organism evidence="1 2">
    <name type="scientific">Mannheimia pernigra</name>
    <dbReference type="NCBI Taxonomy" id="111844"/>
    <lineage>
        <taxon>Bacteria</taxon>
        <taxon>Pseudomonadati</taxon>
        <taxon>Pseudomonadota</taxon>
        <taxon>Gammaproteobacteria</taxon>
        <taxon>Pasteurellales</taxon>
        <taxon>Pasteurellaceae</taxon>
        <taxon>Mannheimia</taxon>
    </lineage>
</organism>
<dbReference type="EMBL" id="CP055306">
    <property type="protein sequence ID" value="QLB39390.1"/>
    <property type="molecule type" value="Genomic_DNA"/>
</dbReference>
<dbReference type="Proteomes" id="UP000509660">
    <property type="component" value="Chromosome"/>
</dbReference>
<dbReference type="AlphaFoldDB" id="A0A7D5HV16"/>
<evidence type="ECO:0000313" key="1">
    <source>
        <dbReference type="EMBL" id="QLB39390.1"/>
    </source>
</evidence>
<accession>A0A7D5HV16</accession>
<evidence type="ECO:0000313" key="2">
    <source>
        <dbReference type="Proteomes" id="UP000509660"/>
    </source>
</evidence>
<name>A0A7D5HV16_9PAST</name>
<dbReference type="RefSeq" id="WP_176809223.1">
    <property type="nucleotide sequence ID" value="NZ_CP055306.1"/>
</dbReference>
<keyword evidence="2" id="KW-1185">Reference proteome</keyword>
<protein>
    <submittedName>
        <fullName evidence="1">Uncharacterized protein</fullName>
    </submittedName>
</protein>
<proteinExistence type="predicted"/>
<sequence length="58" mass="6754">MTILTKNPVSTTSKIEFVESSRPSEEQVFLMRILNGEITFKSNNEVLENLRKRLKLDK</sequence>
<reference evidence="1 2" key="1">
    <citation type="submission" date="2020-06" db="EMBL/GenBank/DDBJ databases">
        <title>Mannheimia pernigra sp. nov. isolated from bovine respiratory tract.</title>
        <authorList>
            <person name="Kuhnert P."/>
            <person name="Akarsu-Egger H."/>
        </authorList>
    </citation>
    <scope>NUCLEOTIDE SEQUENCE [LARGE SCALE GENOMIC DNA]</scope>
    <source>
        <strain evidence="1 2">BNO311</strain>
    </source>
</reference>
<gene>
    <name evidence="1" type="ORF">HV559_00835</name>
</gene>